<reference evidence="1 2" key="1">
    <citation type="journal article" date="2018" name="Sci. Adv.">
        <title>Multi-heme cytochromes provide a pathway for survival in energy-limited environments.</title>
        <authorList>
            <person name="Deng X."/>
            <person name="Dohmae N."/>
            <person name="Nealson K.H."/>
            <person name="Hashimoto K."/>
            <person name="Okamoto A."/>
        </authorList>
    </citation>
    <scope>NUCLEOTIDE SEQUENCE [LARGE SCALE GENOMIC DNA]</scope>
    <source>
        <strain evidence="1 2">IS5</strain>
    </source>
</reference>
<gene>
    <name evidence="1" type="ORF">DFE_2291</name>
</gene>
<sequence>MTLLFPDAEDKGKIIGIPCPACNTIHKTHYNEMKRSTEICDSCSRIFHIEIFKGGTIAVE</sequence>
<accession>A0A2Z6B0G3</accession>
<name>A0A2Z6B0G3_9BACT</name>
<evidence type="ECO:0000313" key="2">
    <source>
        <dbReference type="Proteomes" id="UP000269883"/>
    </source>
</evidence>
<protein>
    <submittedName>
        <fullName evidence="1">Uncharacterized protein</fullName>
    </submittedName>
</protein>
<dbReference type="Proteomes" id="UP000269883">
    <property type="component" value="Chromosome"/>
</dbReference>
<proteinExistence type="predicted"/>
<dbReference type="EMBL" id="AP017378">
    <property type="protein sequence ID" value="BBD09017.1"/>
    <property type="molecule type" value="Genomic_DNA"/>
</dbReference>
<evidence type="ECO:0000313" key="1">
    <source>
        <dbReference type="EMBL" id="BBD09017.1"/>
    </source>
</evidence>
<dbReference type="AlphaFoldDB" id="A0A2Z6B0G3"/>
<organism evidence="1 2">
    <name type="scientific">Desulfovibrio ferrophilus</name>
    <dbReference type="NCBI Taxonomy" id="241368"/>
    <lineage>
        <taxon>Bacteria</taxon>
        <taxon>Pseudomonadati</taxon>
        <taxon>Thermodesulfobacteriota</taxon>
        <taxon>Desulfovibrionia</taxon>
        <taxon>Desulfovibrionales</taxon>
        <taxon>Desulfovibrionaceae</taxon>
        <taxon>Desulfovibrio</taxon>
    </lineage>
</organism>
<keyword evidence="2" id="KW-1185">Reference proteome</keyword>
<dbReference type="RefSeq" id="WP_126379635.1">
    <property type="nucleotide sequence ID" value="NZ_AP017378.1"/>
</dbReference>
<dbReference type="KEGG" id="dfl:DFE_2291"/>